<dbReference type="EMBL" id="LTDM01000016">
    <property type="protein sequence ID" value="OLS02831.1"/>
    <property type="molecule type" value="Genomic_DNA"/>
</dbReference>
<keyword evidence="6" id="KW-1185">Reference proteome</keyword>
<dbReference type="EC" id="2.1.1.185" evidence="5"/>
<dbReference type="PANTHER" id="PTHR43191">
    <property type="entry name" value="RRNA METHYLTRANSFERASE 3"/>
    <property type="match status" value="1"/>
</dbReference>
<dbReference type="AlphaFoldDB" id="A0A1U7M6B8"/>
<evidence type="ECO:0000259" key="4">
    <source>
        <dbReference type="SMART" id="SM00967"/>
    </source>
</evidence>
<dbReference type="InterPro" id="IPR029064">
    <property type="entry name" value="Ribosomal_eL30-like_sf"/>
</dbReference>
<gene>
    <name evidence="5" type="primary">rlmB</name>
    <name evidence="5" type="ORF">TICRE_11810</name>
</gene>
<dbReference type="InterPro" id="IPR053888">
    <property type="entry name" value="MRM3-like_sub_bind"/>
</dbReference>
<dbReference type="RefSeq" id="WP_075726078.1">
    <property type="nucleotide sequence ID" value="NZ_LTDM01000016.1"/>
</dbReference>
<dbReference type="SUPFAM" id="SSF75217">
    <property type="entry name" value="alpha/beta knot"/>
    <property type="match status" value="1"/>
</dbReference>
<dbReference type="InterPro" id="IPR001537">
    <property type="entry name" value="SpoU_MeTrfase"/>
</dbReference>
<dbReference type="Gene3D" id="3.40.1280.10">
    <property type="match status" value="1"/>
</dbReference>
<organism evidence="5 6">
    <name type="scientific">Tissierella creatinophila DSM 6911</name>
    <dbReference type="NCBI Taxonomy" id="1123403"/>
    <lineage>
        <taxon>Bacteria</taxon>
        <taxon>Bacillati</taxon>
        <taxon>Bacillota</taxon>
        <taxon>Tissierellia</taxon>
        <taxon>Tissierellales</taxon>
        <taxon>Tissierellaceae</taxon>
        <taxon>Tissierella</taxon>
    </lineage>
</organism>
<proteinExistence type="inferred from homology"/>
<dbReference type="GO" id="GO:0008173">
    <property type="term" value="F:RNA methyltransferase activity"/>
    <property type="evidence" value="ECO:0007669"/>
    <property type="project" value="InterPro"/>
</dbReference>
<dbReference type="GO" id="GO:0006396">
    <property type="term" value="P:RNA processing"/>
    <property type="evidence" value="ECO:0007669"/>
    <property type="project" value="InterPro"/>
</dbReference>
<protein>
    <submittedName>
        <fullName evidence="5">23S rRNA (Guanosine-2'-O-)-methyltransferase RlmB</fullName>
        <ecNumber evidence="5">2.1.1.185</ecNumber>
    </submittedName>
</protein>
<dbReference type="InterPro" id="IPR013123">
    <property type="entry name" value="SpoU_subst-bd"/>
</dbReference>
<dbReference type="CDD" id="cd18095">
    <property type="entry name" value="SpoU-like_rRNA-MTase"/>
    <property type="match status" value="1"/>
</dbReference>
<name>A0A1U7M6B8_TISCR</name>
<dbReference type="Proteomes" id="UP000186112">
    <property type="component" value="Unassembled WGS sequence"/>
</dbReference>
<dbReference type="GO" id="GO:0003723">
    <property type="term" value="F:RNA binding"/>
    <property type="evidence" value="ECO:0007669"/>
    <property type="project" value="InterPro"/>
</dbReference>
<dbReference type="SMART" id="SM00967">
    <property type="entry name" value="SpoU_sub_bind"/>
    <property type="match status" value="1"/>
</dbReference>
<dbReference type="Pfam" id="PF22435">
    <property type="entry name" value="MRM3-like_sub_bind"/>
    <property type="match status" value="1"/>
</dbReference>
<dbReference type="InterPro" id="IPR029028">
    <property type="entry name" value="Alpha/beta_knot_MTases"/>
</dbReference>
<dbReference type="InterPro" id="IPR051259">
    <property type="entry name" value="rRNA_Methyltransferase"/>
</dbReference>
<dbReference type="GO" id="GO:0032259">
    <property type="term" value="P:methylation"/>
    <property type="evidence" value="ECO:0007669"/>
    <property type="project" value="UniProtKB-KW"/>
</dbReference>
<sequence length="263" mass="29667">MIEITSDKNPIIKEIKALSRKKNRWREKLFIIEGIKVIEEAIKASMGIKYIFFSEILLEADGGEVFFNKIKDRKETVKLSTKIFNQITNLDSPQGVLAIVEFKEREITDLYKKELPFIIFLDGLNDPGNLGTIIRTADAFRVDAIVLGEDCVDPYNSKVVRSTMGSIFRVSLYNVKDNEDFFDNMKKRDIDIITTSLSGKPLERKDFSGGFVLVIGNEANGVRKNIIERSTKEIKIPMPGGAESLNAGVAASIIMYEAMMNRN</sequence>
<dbReference type="OrthoDB" id="9785673at2"/>
<comment type="caution">
    <text evidence="5">The sequence shown here is derived from an EMBL/GenBank/DDBJ whole genome shotgun (WGS) entry which is preliminary data.</text>
</comment>
<evidence type="ECO:0000313" key="6">
    <source>
        <dbReference type="Proteomes" id="UP000186112"/>
    </source>
</evidence>
<comment type="similarity">
    <text evidence="1">Belongs to the class IV-like SAM-binding methyltransferase superfamily. RNA methyltransferase TrmH family.</text>
</comment>
<evidence type="ECO:0000256" key="1">
    <source>
        <dbReference type="ARBA" id="ARBA00007228"/>
    </source>
</evidence>
<keyword evidence="3 5" id="KW-0808">Transferase</keyword>
<accession>A0A1U7M6B8</accession>
<dbReference type="GO" id="GO:0005737">
    <property type="term" value="C:cytoplasm"/>
    <property type="evidence" value="ECO:0007669"/>
    <property type="project" value="UniProtKB-ARBA"/>
</dbReference>
<dbReference type="Pfam" id="PF00588">
    <property type="entry name" value="SpoU_methylase"/>
    <property type="match status" value="1"/>
</dbReference>
<dbReference type="InterPro" id="IPR029026">
    <property type="entry name" value="tRNA_m1G_MTases_N"/>
</dbReference>
<evidence type="ECO:0000256" key="3">
    <source>
        <dbReference type="ARBA" id="ARBA00022679"/>
    </source>
</evidence>
<keyword evidence="2 5" id="KW-0489">Methyltransferase</keyword>
<reference evidence="5 6" key="1">
    <citation type="submission" date="2016-02" db="EMBL/GenBank/DDBJ databases">
        <title>Genome sequence of Tissierella creatinophila DSM 6911.</title>
        <authorList>
            <person name="Poehlein A."/>
            <person name="Daniel R."/>
        </authorList>
    </citation>
    <scope>NUCLEOTIDE SEQUENCE [LARGE SCALE GENOMIC DNA]</scope>
    <source>
        <strain evidence="5 6">DSM 6911</strain>
    </source>
</reference>
<dbReference type="SUPFAM" id="SSF55315">
    <property type="entry name" value="L30e-like"/>
    <property type="match status" value="1"/>
</dbReference>
<feature type="domain" description="RNA 2-O ribose methyltransferase substrate binding" evidence="4">
    <location>
        <begin position="31"/>
        <end position="106"/>
    </location>
</feature>
<dbReference type="Gene3D" id="3.30.1330.30">
    <property type="match status" value="1"/>
</dbReference>
<dbReference type="PANTHER" id="PTHR43191:SF2">
    <property type="entry name" value="RRNA METHYLTRANSFERASE 3, MITOCHONDRIAL"/>
    <property type="match status" value="1"/>
</dbReference>
<evidence type="ECO:0000313" key="5">
    <source>
        <dbReference type="EMBL" id="OLS02831.1"/>
    </source>
</evidence>
<evidence type="ECO:0000256" key="2">
    <source>
        <dbReference type="ARBA" id="ARBA00022603"/>
    </source>
</evidence>